<dbReference type="AlphaFoldDB" id="I3YIP1"/>
<organism evidence="2 3">
    <name type="scientific">Alistipes finegoldii (strain DSM 17242 / JCM 16770 / CCUG 46020 / CIP 107999 / KCTC 15236 / AHN 2437)</name>
    <dbReference type="NCBI Taxonomy" id="679935"/>
    <lineage>
        <taxon>Bacteria</taxon>
        <taxon>Pseudomonadati</taxon>
        <taxon>Bacteroidota</taxon>
        <taxon>Bacteroidia</taxon>
        <taxon>Bacteroidales</taxon>
        <taxon>Rikenellaceae</taxon>
        <taxon>Alistipes</taxon>
    </lineage>
</organism>
<proteinExistence type="predicted"/>
<evidence type="ECO:0000313" key="2">
    <source>
        <dbReference type="EMBL" id="AFL76859.1"/>
    </source>
</evidence>
<accession>I3YIP1</accession>
<dbReference type="HOGENOM" id="CLU_3323685_0_0_10"/>
<dbReference type="Proteomes" id="UP000006052">
    <property type="component" value="Chromosome"/>
</dbReference>
<gene>
    <name evidence="2" type="ordered locus">Alfi_0465</name>
</gene>
<feature type="region of interest" description="Disordered" evidence="1">
    <location>
        <begin position="1"/>
        <end position="38"/>
    </location>
</feature>
<evidence type="ECO:0000313" key="3">
    <source>
        <dbReference type="Proteomes" id="UP000006052"/>
    </source>
</evidence>
<name>I3YIP1_ALIFI</name>
<evidence type="ECO:0000256" key="1">
    <source>
        <dbReference type="SAM" id="MobiDB-lite"/>
    </source>
</evidence>
<dbReference type="PATRIC" id="fig|679935.3.peg.442"/>
<reference evidence="3" key="1">
    <citation type="journal article" date="2013" name="Stand. Genomic Sci.">
        <title>Complete genome sequence of the bile-resistant pigment-producing anaerobe Alistipes finegoldii type strain (AHN2437(T)).</title>
        <authorList>
            <person name="Mavromatis K."/>
            <person name="Stackebrandt E."/>
            <person name="Munk C."/>
            <person name="Lapidus A."/>
            <person name="Nolan M."/>
            <person name="Lucas S."/>
            <person name="Hammon N."/>
            <person name="Deshpande S."/>
            <person name="Cheng J.F."/>
            <person name="Tapia R."/>
            <person name="Goodwin L.A."/>
            <person name="Pitluck S."/>
            <person name="Liolios K."/>
            <person name="Pagani I."/>
            <person name="Ivanova N."/>
            <person name="Mikhailova N."/>
            <person name="Huntemann M."/>
            <person name="Pati A."/>
            <person name="Chen A."/>
            <person name="Palaniappan K."/>
            <person name="Land M."/>
            <person name="Hauser L."/>
            <person name="Rohde M."/>
            <person name="Gronow S."/>
            <person name="Goker M."/>
            <person name="Detter J.C."/>
            <person name="Bristow J."/>
            <person name="Eisen J.A."/>
            <person name="Markowitz V."/>
            <person name="Hugenholtz P."/>
            <person name="Kyrpides N.C."/>
            <person name="Klenk H.P."/>
            <person name="Woyke T."/>
        </authorList>
    </citation>
    <scope>NUCLEOTIDE SEQUENCE</scope>
    <source>
        <strain evidence="3">DSM 17242 / JCM 16770 / AHN 2437 / CCUG 46020 / CIP 107999</strain>
    </source>
</reference>
<sequence length="38" mass="4314">MKEEQESQQSQGVTAIDYSEEEAKKRAAEWAETLPDAE</sequence>
<dbReference type="STRING" id="679935.Alfi_0465"/>
<dbReference type="EMBL" id="CP003274">
    <property type="protein sequence ID" value="AFL76859.1"/>
    <property type="molecule type" value="Genomic_DNA"/>
</dbReference>
<dbReference type="KEGG" id="afd:Alfi_0465"/>
<protein>
    <submittedName>
        <fullName evidence="2">Uncharacterized protein</fullName>
    </submittedName>
</protein>